<evidence type="ECO:0000256" key="2">
    <source>
        <dbReference type="ARBA" id="ARBA00004733"/>
    </source>
</evidence>
<feature type="active site" description="Proton acceptor" evidence="14">
    <location>
        <position position="64"/>
    </location>
</feature>
<evidence type="ECO:0000256" key="6">
    <source>
        <dbReference type="ARBA" id="ARBA00022679"/>
    </source>
</evidence>
<dbReference type="UniPathway" id="UPA00035">
    <property type="reaction ID" value="UER00044"/>
</dbReference>
<keyword evidence="8 14" id="KW-0822">Tryptophan biosynthesis</keyword>
<evidence type="ECO:0000256" key="16">
    <source>
        <dbReference type="SAM" id="MobiDB-lite"/>
    </source>
</evidence>
<feature type="transmembrane region" description="Helical" evidence="15">
    <location>
        <begin position="426"/>
        <end position="444"/>
    </location>
</feature>
<feature type="transmembrane region" description="Helical" evidence="15">
    <location>
        <begin position="321"/>
        <end position="343"/>
    </location>
</feature>
<dbReference type="InterPro" id="IPR001640">
    <property type="entry name" value="Lgt"/>
</dbReference>
<feature type="compositionally biased region" description="Basic and acidic residues" evidence="16">
    <location>
        <begin position="611"/>
        <end position="620"/>
    </location>
</feature>
<dbReference type="PROSITE" id="PS00167">
    <property type="entry name" value="TRP_SYNTHASE_ALPHA"/>
    <property type="match status" value="1"/>
</dbReference>
<keyword evidence="4 15" id="KW-1003">Cell membrane</keyword>
<dbReference type="EC" id="4.2.1.20" evidence="14"/>
<evidence type="ECO:0000256" key="11">
    <source>
        <dbReference type="ARBA" id="ARBA00023141"/>
    </source>
</evidence>
<keyword evidence="10 15" id="KW-0472">Membrane</keyword>
<evidence type="ECO:0000256" key="14">
    <source>
        <dbReference type="HAMAP-Rule" id="MF_00131"/>
    </source>
</evidence>
<evidence type="ECO:0000256" key="9">
    <source>
        <dbReference type="ARBA" id="ARBA00022989"/>
    </source>
</evidence>
<dbReference type="Pfam" id="PF00290">
    <property type="entry name" value="Trp_syntA"/>
    <property type="match status" value="1"/>
</dbReference>
<dbReference type="AlphaFoldDB" id="A0A166IIH8"/>
<comment type="pathway">
    <text evidence="15">Protein modification; lipoprotein biosynthesis (diacylglyceryl transfer).</text>
</comment>
<gene>
    <name evidence="14 17" type="primary">trpA</name>
    <name evidence="15" type="synonym">lgt</name>
    <name evidence="17" type="ORF">ACH61_00433</name>
</gene>
<feature type="transmembrane region" description="Helical" evidence="15">
    <location>
        <begin position="488"/>
        <end position="506"/>
    </location>
</feature>
<dbReference type="EC" id="2.5.1.145" evidence="15"/>
<dbReference type="SUPFAM" id="SSF51366">
    <property type="entry name" value="Ribulose-phoshate binding barrel"/>
    <property type="match status" value="1"/>
</dbReference>
<comment type="pathway">
    <text evidence="2 14">Amino-acid biosynthesis; L-tryptophan biosynthesis; L-tryptophan from chorismate: step 5/5.</text>
</comment>
<dbReference type="InterPro" id="IPR018204">
    <property type="entry name" value="Trp_synthase_alpha_AS"/>
</dbReference>
<organism evidence="17 18">
    <name type="scientific">Rathayibacter tanaceti</name>
    <dbReference type="NCBI Taxonomy" id="1671680"/>
    <lineage>
        <taxon>Bacteria</taxon>
        <taxon>Bacillati</taxon>
        <taxon>Actinomycetota</taxon>
        <taxon>Actinomycetes</taxon>
        <taxon>Micrococcales</taxon>
        <taxon>Microbacteriaceae</taxon>
        <taxon>Rathayibacter</taxon>
    </lineage>
</organism>
<comment type="subcellular location">
    <subcellularLocation>
        <location evidence="15">Cell membrane</location>
        <topology evidence="15">Multi-pass membrane protein</topology>
    </subcellularLocation>
</comment>
<keyword evidence="12 14" id="KW-0456">Lyase</keyword>
<dbReference type="HAMAP" id="MF_01147">
    <property type="entry name" value="Lgt"/>
    <property type="match status" value="1"/>
</dbReference>
<dbReference type="PANTHER" id="PTHR30589:SF0">
    <property type="entry name" value="PHOSPHATIDYLGLYCEROL--PROLIPOPROTEIN DIACYLGLYCERYL TRANSFERASE"/>
    <property type="match status" value="1"/>
</dbReference>
<dbReference type="NCBIfam" id="TIGR00262">
    <property type="entry name" value="trpA"/>
    <property type="match status" value="1"/>
</dbReference>
<comment type="similarity">
    <text evidence="3 15">Belongs to the Lgt family.</text>
</comment>
<dbReference type="GO" id="GO:0008961">
    <property type="term" value="F:phosphatidylglycerol-prolipoprotein diacylglyceryl transferase activity"/>
    <property type="evidence" value="ECO:0007669"/>
    <property type="project" value="UniProtKB-UniRule"/>
</dbReference>
<keyword evidence="11 14" id="KW-0057">Aromatic amino acid biosynthesis</keyword>
<evidence type="ECO:0000256" key="5">
    <source>
        <dbReference type="ARBA" id="ARBA00022605"/>
    </source>
</evidence>
<comment type="catalytic activity">
    <reaction evidence="13 14">
        <text>(1S,2R)-1-C-(indol-3-yl)glycerol 3-phosphate + L-serine = D-glyceraldehyde 3-phosphate + L-tryptophan + H2O</text>
        <dbReference type="Rhea" id="RHEA:10532"/>
        <dbReference type="ChEBI" id="CHEBI:15377"/>
        <dbReference type="ChEBI" id="CHEBI:33384"/>
        <dbReference type="ChEBI" id="CHEBI:57912"/>
        <dbReference type="ChEBI" id="CHEBI:58866"/>
        <dbReference type="ChEBI" id="CHEBI:59776"/>
        <dbReference type="EC" id="4.2.1.20"/>
    </reaction>
</comment>
<dbReference type="InterPro" id="IPR011060">
    <property type="entry name" value="RibuloseP-bd_barrel"/>
</dbReference>
<comment type="function">
    <text evidence="1 14">The alpha subunit is responsible for the aldol cleavage of indoleglycerol phosphate to indole and glyceraldehyde 3-phosphate.</text>
</comment>
<keyword evidence="7 15" id="KW-0812">Transmembrane</keyword>
<feature type="transmembrane region" description="Helical" evidence="15">
    <location>
        <begin position="355"/>
        <end position="375"/>
    </location>
</feature>
<feature type="region of interest" description="Disordered" evidence="16">
    <location>
        <begin position="593"/>
        <end position="620"/>
    </location>
</feature>
<keyword evidence="6 15" id="KW-0808">Transferase</keyword>
<feature type="transmembrane region" description="Helical" evidence="15">
    <location>
        <begin position="513"/>
        <end position="531"/>
    </location>
</feature>
<comment type="subunit">
    <text evidence="14">Tetramer of two alpha and two beta chains.</text>
</comment>
<evidence type="ECO:0000256" key="3">
    <source>
        <dbReference type="ARBA" id="ARBA00007150"/>
    </source>
</evidence>
<evidence type="ECO:0000256" key="10">
    <source>
        <dbReference type="ARBA" id="ARBA00023136"/>
    </source>
</evidence>
<dbReference type="Proteomes" id="UP000076717">
    <property type="component" value="Unassembled WGS sequence"/>
</dbReference>
<dbReference type="InterPro" id="IPR013785">
    <property type="entry name" value="Aldolase_TIM"/>
</dbReference>
<dbReference type="Gene3D" id="3.20.20.70">
    <property type="entry name" value="Aldolase class I"/>
    <property type="match status" value="1"/>
</dbReference>
<proteinExistence type="inferred from homology"/>
<feature type="region of interest" description="Disordered" evidence="16">
    <location>
        <begin position="245"/>
        <end position="299"/>
    </location>
</feature>
<comment type="function">
    <text evidence="15">Catalyzes the transfer of the diacylglyceryl group from phosphatidylglycerol to the sulfhydryl group of the N-terminal cysteine of a prolipoprotein, the first step in the formation of mature lipoproteins.</text>
</comment>
<evidence type="ECO:0000256" key="13">
    <source>
        <dbReference type="ARBA" id="ARBA00049047"/>
    </source>
</evidence>
<dbReference type="GO" id="GO:0005886">
    <property type="term" value="C:plasma membrane"/>
    <property type="evidence" value="ECO:0007669"/>
    <property type="project" value="UniProtKB-SubCell"/>
</dbReference>
<evidence type="ECO:0000313" key="18">
    <source>
        <dbReference type="Proteomes" id="UP000076717"/>
    </source>
</evidence>
<evidence type="ECO:0000256" key="1">
    <source>
        <dbReference type="ARBA" id="ARBA00003365"/>
    </source>
</evidence>
<feature type="transmembrane region" description="Helical" evidence="15">
    <location>
        <begin position="543"/>
        <end position="565"/>
    </location>
</feature>
<dbReference type="Pfam" id="PF01790">
    <property type="entry name" value="LGT"/>
    <property type="match status" value="1"/>
</dbReference>
<feature type="binding site" evidence="15">
    <location>
        <position position="445"/>
    </location>
    <ligand>
        <name>a 1,2-diacyl-sn-glycero-3-phospho-(1'-sn-glycerol)</name>
        <dbReference type="ChEBI" id="CHEBI:64716"/>
    </ligand>
</feature>
<dbReference type="GO" id="GO:0004834">
    <property type="term" value="F:tryptophan synthase activity"/>
    <property type="evidence" value="ECO:0007669"/>
    <property type="project" value="UniProtKB-UniRule"/>
</dbReference>
<dbReference type="PANTHER" id="PTHR30589">
    <property type="entry name" value="PROLIPOPROTEIN DIACYLGLYCERYL TRANSFERASE"/>
    <property type="match status" value="1"/>
</dbReference>
<evidence type="ECO:0000256" key="12">
    <source>
        <dbReference type="ARBA" id="ARBA00023239"/>
    </source>
</evidence>
<name>A0A166IIH8_9MICO</name>
<dbReference type="GO" id="GO:0042158">
    <property type="term" value="P:lipoprotein biosynthetic process"/>
    <property type="evidence" value="ECO:0007669"/>
    <property type="project" value="UniProtKB-UniRule"/>
</dbReference>
<reference evidence="17 18" key="1">
    <citation type="submission" date="2015-08" db="EMBL/GenBank/DDBJ databases">
        <title>Draft Genome Sequence of Rathayibacter sp. Strain VKM Ac-2596 Isolated from Leaf Gall Induced by Plant-Parasitic Nematodes.</title>
        <authorList>
            <person name="Vasilenko O.V."/>
            <person name="Starodumova I.P."/>
            <person name="Tarlachkov S.V."/>
            <person name="Dorofeeva L.V."/>
            <person name="Evtushenko L.I."/>
        </authorList>
    </citation>
    <scope>NUCLEOTIDE SEQUENCE [LARGE SCALE GENOMIC DNA]</scope>
    <source>
        <strain evidence="17 18">VKM Ac-2596</strain>
    </source>
</reference>
<dbReference type="EMBL" id="LIIN01000007">
    <property type="protein sequence ID" value="KZX22452.1"/>
    <property type="molecule type" value="Genomic_DNA"/>
</dbReference>
<evidence type="ECO:0000313" key="17">
    <source>
        <dbReference type="EMBL" id="KZX22452.1"/>
    </source>
</evidence>
<dbReference type="InterPro" id="IPR002028">
    <property type="entry name" value="Trp_synthase_suA"/>
</dbReference>
<dbReference type="CDD" id="cd04724">
    <property type="entry name" value="Tryptophan_synthase_alpha"/>
    <property type="match status" value="1"/>
</dbReference>
<keyword evidence="9 15" id="KW-1133">Transmembrane helix</keyword>
<dbReference type="PATRIC" id="fig|1671680.3.peg.457"/>
<dbReference type="NCBIfam" id="TIGR00544">
    <property type="entry name" value="lgt"/>
    <property type="match status" value="1"/>
</dbReference>
<dbReference type="PROSITE" id="PS01311">
    <property type="entry name" value="LGT"/>
    <property type="match status" value="1"/>
</dbReference>
<keyword evidence="5 14" id="KW-0028">Amino-acid biosynthesis</keyword>
<evidence type="ECO:0000256" key="8">
    <source>
        <dbReference type="ARBA" id="ARBA00022822"/>
    </source>
</evidence>
<evidence type="ECO:0000256" key="4">
    <source>
        <dbReference type="ARBA" id="ARBA00022475"/>
    </source>
</evidence>
<dbReference type="FunFam" id="3.20.20.70:FF:000037">
    <property type="entry name" value="Tryptophan synthase alpha chain"/>
    <property type="match status" value="1"/>
</dbReference>
<sequence>MSGRGPSVAETVRRRNAEAAGALIGYLPVGFPDLPTSIDAAVAMAENGVDAIELGLPYSDPVMDGPVIQEATQAAIANGFRLRHGFEAVREIRARVDVPVLVMTYYNPVLQYGVERFATDLAEAGGSGLITPDLIPDEGAEWLAVSERLGLDRVFLAAPSSTDARLRQAVDSSRGFVYAVSTMGITGARTDVDSAARTLVDRLRAAGSESACVGLGISTGEQVAEILAYADGAIVGSALVRALASGASPPSPTPPAASPRARACAPGADPSRYNRDAHRGSGPAVPGGPPPSKGRVPVSVPLSIPSPPEAWSQYDLTIGNWTLAIHTYALCILAGIIVATIMTNQRLKRRGAEPWVVLDIIIWAVPLGIVGARVYHVLTHPGDYFFDGADPWEVIRIWNGGNAIFGGLIGGAVGAFIGCRWTGVRFWTFADALAPGLLAAQALGRIGNWFNHELFGLPTTLPWGLEIETTNPAFPVGLPAGTLFHPTFLYEVVWNVVGIAVILLLERRLRLQWGTVFAAYLIWYGVGRVWFESIRIDPSEFFWGIRTNVWAALLAVVIGLVLVVIQKREHPGAEPSAYRPGREWTPAPAGIEFEDVESDSDGTTTPASGTDAEKPTVSRT</sequence>
<comment type="caution">
    <text evidence="17">The sequence shown here is derived from an EMBL/GenBank/DDBJ whole genome shotgun (WGS) entry which is preliminary data.</text>
</comment>
<dbReference type="UniPathway" id="UPA00664"/>
<evidence type="ECO:0000256" key="7">
    <source>
        <dbReference type="ARBA" id="ARBA00022692"/>
    </source>
</evidence>
<dbReference type="HAMAP" id="MF_00131">
    <property type="entry name" value="Trp_synth_alpha"/>
    <property type="match status" value="1"/>
</dbReference>
<feature type="transmembrane region" description="Helical" evidence="15">
    <location>
        <begin position="395"/>
        <end position="419"/>
    </location>
</feature>
<accession>A0A166IIH8</accession>
<feature type="active site" description="Proton acceptor" evidence="14">
    <location>
        <position position="53"/>
    </location>
</feature>
<comment type="similarity">
    <text evidence="14">Belongs to the TrpA family.</text>
</comment>
<comment type="catalytic activity">
    <reaction evidence="15">
        <text>L-cysteinyl-[prolipoprotein] + a 1,2-diacyl-sn-glycero-3-phospho-(1'-sn-glycerol) = an S-1,2-diacyl-sn-glyceryl-L-cysteinyl-[prolipoprotein] + sn-glycerol 1-phosphate + H(+)</text>
        <dbReference type="Rhea" id="RHEA:56712"/>
        <dbReference type="Rhea" id="RHEA-COMP:14679"/>
        <dbReference type="Rhea" id="RHEA-COMP:14680"/>
        <dbReference type="ChEBI" id="CHEBI:15378"/>
        <dbReference type="ChEBI" id="CHEBI:29950"/>
        <dbReference type="ChEBI" id="CHEBI:57685"/>
        <dbReference type="ChEBI" id="CHEBI:64716"/>
        <dbReference type="ChEBI" id="CHEBI:140658"/>
        <dbReference type="EC" id="2.5.1.145"/>
    </reaction>
</comment>
<keyword evidence="18" id="KW-1185">Reference proteome</keyword>
<protein>
    <recommendedName>
        <fullName evidence="14 15">Multifunctional fusion protein</fullName>
    </recommendedName>
    <domain>
        <recommendedName>
            <fullName evidence="14">Tryptophan synthase alpha chain</fullName>
            <ecNumber evidence="14">4.2.1.20</ecNumber>
        </recommendedName>
    </domain>
    <domain>
        <recommendedName>
            <fullName evidence="15">Phosphatidylglycerol--prolipoprotein diacylglyceryl transferase</fullName>
            <ecNumber evidence="15">2.5.1.145</ecNumber>
        </recommendedName>
    </domain>
</protein>
<feature type="compositionally biased region" description="Low complexity" evidence="16">
    <location>
        <begin position="258"/>
        <end position="268"/>
    </location>
</feature>
<evidence type="ECO:0000256" key="15">
    <source>
        <dbReference type="HAMAP-Rule" id="MF_01147"/>
    </source>
</evidence>